<dbReference type="Gene3D" id="1.10.510.10">
    <property type="entry name" value="Transferase(Phosphotransferase) domain 1"/>
    <property type="match status" value="1"/>
</dbReference>
<reference evidence="2" key="1">
    <citation type="submission" date="2015-01" db="EMBL/GenBank/DDBJ databases">
        <authorList>
            <person name="Durling Mikael"/>
        </authorList>
    </citation>
    <scope>NUCLEOTIDE SEQUENCE</scope>
</reference>
<dbReference type="GO" id="GO:0004672">
    <property type="term" value="F:protein kinase activity"/>
    <property type="evidence" value="ECO:0007669"/>
    <property type="project" value="InterPro"/>
</dbReference>
<dbReference type="PANTHER" id="PTHR37542:SF1">
    <property type="entry name" value="PRION-INHIBITION AND PROPAGATION HELO DOMAIN-CONTAINING PROTEIN"/>
    <property type="match status" value="1"/>
</dbReference>
<gene>
    <name evidence="2" type="ORF">BN869_000011870_1</name>
</gene>
<dbReference type="AlphaFoldDB" id="A0A0B7KKA0"/>
<dbReference type="PROSITE" id="PS50011">
    <property type="entry name" value="PROTEIN_KINASE_DOM"/>
    <property type="match status" value="1"/>
</dbReference>
<dbReference type="InterPro" id="IPR011009">
    <property type="entry name" value="Kinase-like_dom_sf"/>
</dbReference>
<feature type="domain" description="Protein kinase" evidence="1">
    <location>
        <begin position="156"/>
        <end position="525"/>
    </location>
</feature>
<dbReference type="GO" id="GO:0005524">
    <property type="term" value="F:ATP binding"/>
    <property type="evidence" value="ECO:0007669"/>
    <property type="project" value="InterPro"/>
</dbReference>
<dbReference type="SUPFAM" id="SSF56112">
    <property type="entry name" value="Protein kinase-like (PK-like)"/>
    <property type="match status" value="1"/>
</dbReference>
<organism evidence="2">
    <name type="scientific">Bionectria ochroleuca</name>
    <name type="common">Gliocladium roseum</name>
    <dbReference type="NCBI Taxonomy" id="29856"/>
    <lineage>
        <taxon>Eukaryota</taxon>
        <taxon>Fungi</taxon>
        <taxon>Dikarya</taxon>
        <taxon>Ascomycota</taxon>
        <taxon>Pezizomycotina</taxon>
        <taxon>Sordariomycetes</taxon>
        <taxon>Hypocreomycetidae</taxon>
        <taxon>Hypocreales</taxon>
        <taxon>Bionectriaceae</taxon>
        <taxon>Clonostachys</taxon>
    </lineage>
</organism>
<evidence type="ECO:0000313" key="2">
    <source>
        <dbReference type="EMBL" id="CEO55812.1"/>
    </source>
</evidence>
<proteinExistence type="predicted"/>
<sequence>MAELGLAIVATVDLAIKWGNQLVKLCETYRDYNITIRDSSLQLEMIWLKAQKQLAFMKELEHVLDEHHRSLNVQATDRLKTQFENAVRKLQEFTVHDAQGSGMLAQIRKKAIKWKYAIVKETVDAVIEELQKWQALADPSWYLMLKMANSQIDQTLRSNEKTATDAFPETMRIRQVARSTSASPNTGIFLPAGELSKMTISNVPMSTLQMAHRTTSTGVQHLLLTTVECAAGTDVNQKAREVRELARKLSVNDPATFSLLSCKGVIKRATDAPNGQPLVSFIMVFRSPNNAADTKSLRAKLLGPNDFVSVSNKIRFARQLAKSVAYVHNFGFVHKSIRPENIVIFEGEGKEPPGMYLAGLSNFRRDEGRTYRLEDGTWDKDIYLHPQRQGPLPREDYQMQHDIYSLGVCLLEIGFWDSFVRFDADGKTTTATSMLHQFSVDCLAGKTTIQGSKEYFLNLCRSQLPRYMVGRYCEIVETCLTCLDHGNVDFGDESEFQDPDGILVGVRYIEKHKLFELLSLVIEKA</sequence>
<name>A0A0B7KKA0_BIOOC</name>
<dbReference type="EMBL" id="CDPU01000057">
    <property type="protein sequence ID" value="CEO55812.1"/>
    <property type="molecule type" value="Genomic_DNA"/>
</dbReference>
<dbReference type="PANTHER" id="PTHR37542">
    <property type="entry name" value="HELO DOMAIN-CONTAINING PROTEIN-RELATED"/>
    <property type="match status" value="1"/>
</dbReference>
<protein>
    <recommendedName>
        <fullName evidence="1">Protein kinase domain-containing protein</fullName>
    </recommendedName>
</protein>
<accession>A0A0B7KKA0</accession>
<dbReference type="InterPro" id="IPR000719">
    <property type="entry name" value="Prot_kinase_dom"/>
</dbReference>
<evidence type="ECO:0000259" key="1">
    <source>
        <dbReference type="PROSITE" id="PS50011"/>
    </source>
</evidence>